<protein>
    <submittedName>
        <fullName evidence="2">Uncharacterized protein</fullName>
    </submittedName>
</protein>
<feature type="region of interest" description="Disordered" evidence="1">
    <location>
        <begin position="173"/>
        <end position="223"/>
    </location>
</feature>
<proteinExistence type="predicted"/>
<evidence type="ECO:0000256" key="1">
    <source>
        <dbReference type="SAM" id="MobiDB-lite"/>
    </source>
</evidence>
<feature type="compositionally biased region" description="Basic residues" evidence="1">
    <location>
        <begin position="63"/>
        <end position="73"/>
    </location>
</feature>
<feature type="non-terminal residue" evidence="2">
    <location>
        <position position="1"/>
    </location>
</feature>
<dbReference type="AlphaFoldDB" id="A0A6J4UVA8"/>
<sequence length="223" mass="24012">EPVPRGLPARERRDPRQRLPAAALPGPDRVPRGGPPGRSPSLGRPAPRRRRPGRRAGHDGRPRVRPVRPRPVVRPRPALAAAGDLRDRDRPRRRPAPRPQPVRPAGDRARAGALEPLRGGAPLRRAAGPDDPAVHRAGRRRGLRAGDRQRGGAGREPALLPRLRARLRLALGRAAAGRAADAARHHPPAGGGLAGAGPPGRRVAARHRRLRHLGRRAPEPRAL</sequence>
<feature type="compositionally biased region" description="Basic residues" evidence="1">
    <location>
        <begin position="46"/>
        <end position="55"/>
    </location>
</feature>
<feature type="non-terminal residue" evidence="2">
    <location>
        <position position="223"/>
    </location>
</feature>
<evidence type="ECO:0000313" key="2">
    <source>
        <dbReference type="EMBL" id="CAA9559523.1"/>
    </source>
</evidence>
<accession>A0A6J4UVA8</accession>
<name>A0A6J4UVA8_9BACT</name>
<organism evidence="2">
    <name type="scientific">uncultured Thermomicrobiales bacterium</name>
    <dbReference type="NCBI Taxonomy" id="1645740"/>
    <lineage>
        <taxon>Bacteria</taxon>
        <taxon>Pseudomonadati</taxon>
        <taxon>Thermomicrobiota</taxon>
        <taxon>Thermomicrobia</taxon>
        <taxon>Thermomicrobiales</taxon>
        <taxon>environmental samples</taxon>
    </lineage>
</organism>
<feature type="compositionally biased region" description="Gly residues" evidence="1">
    <location>
        <begin position="189"/>
        <end position="198"/>
    </location>
</feature>
<gene>
    <name evidence="2" type="ORF">AVDCRST_MAG59-2371</name>
</gene>
<feature type="region of interest" description="Disordered" evidence="1">
    <location>
        <begin position="1"/>
        <end position="159"/>
    </location>
</feature>
<reference evidence="2" key="1">
    <citation type="submission" date="2020-02" db="EMBL/GenBank/DDBJ databases">
        <authorList>
            <person name="Meier V. D."/>
        </authorList>
    </citation>
    <scope>NUCLEOTIDE SEQUENCE</scope>
    <source>
        <strain evidence="2">AVDCRST_MAG59</strain>
    </source>
</reference>
<feature type="compositionally biased region" description="Basic and acidic residues" evidence="1">
    <location>
        <begin position="8"/>
        <end position="17"/>
    </location>
</feature>
<dbReference type="EMBL" id="CADCWF010000153">
    <property type="protein sequence ID" value="CAA9559523.1"/>
    <property type="molecule type" value="Genomic_DNA"/>
</dbReference>
<feature type="compositionally biased region" description="Basic residues" evidence="1">
    <location>
        <begin position="203"/>
        <end position="215"/>
    </location>
</feature>